<keyword evidence="1" id="KW-0812">Transmembrane</keyword>
<reference evidence="2 4" key="1">
    <citation type="journal article" date="2010" name="Stand. Genomic Sci.">
        <title>Complete genome sequence of Meiothermus ruber type strain (21).</title>
        <authorList>
            <person name="Tindall B.J."/>
            <person name="Sikorski J."/>
            <person name="Lucas S."/>
            <person name="Goltsman E."/>
            <person name="Copeland A."/>
            <person name="Glavina Del Rio T."/>
            <person name="Nolan M."/>
            <person name="Tice H."/>
            <person name="Cheng J.F."/>
            <person name="Han C."/>
            <person name="Pitluck S."/>
            <person name="Liolios K."/>
            <person name="Ivanova N."/>
            <person name="Mavromatis K."/>
            <person name="Ovchinnikova G."/>
            <person name="Pati A."/>
            <person name="Fahnrich R."/>
            <person name="Goodwin L."/>
            <person name="Chen A."/>
            <person name="Palaniappan K."/>
            <person name="Land M."/>
            <person name="Hauser L."/>
            <person name="Chang Y.J."/>
            <person name="Jeffries C.D."/>
            <person name="Rohde M."/>
            <person name="Goker M."/>
            <person name="Woyke T."/>
            <person name="Bristow J."/>
            <person name="Eisen J.A."/>
            <person name="Markowitz V."/>
            <person name="Hugenholtz P."/>
            <person name="Kyrpides N.C."/>
            <person name="Klenk H.P."/>
            <person name="Lapidus A."/>
        </authorList>
    </citation>
    <scope>NUCLEOTIDE SEQUENCE [LARGE SCALE GENOMIC DNA]</scope>
    <source>
        <strain evidence="4">ATCC 35948 / DSM 1279 / VKM B-1258 / 21</strain>
        <strain evidence="2">DSM 1279</strain>
    </source>
</reference>
<feature type="transmembrane region" description="Helical" evidence="1">
    <location>
        <begin position="52"/>
        <end position="72"/>
    </location>
</feature>
<keyword evidence="4" id="KW-1185">Reference proteome</keyword>
<dbReference type="KEGG" id="mre:K649_07290"/>
<organism evidence="3 5">
    <name type="scientific">Meiothermus ruber (strain ATCC 35948 / DSM 1279 / VKM B-1258 / 21)</name>
    <name type="common">Thermus ruber</name>
    <dbReference type="NCBI Taxonomy" id="504728"/>
    <lineage>
        <taxon>Bacteria</taxon>
        <taxon>Thermotogati</taxon>
        <taxon>Deinococcota</taxon>
        <taxon>Deinococci</taxon>
        <taxon>Thermales</taxon>
        <taxon>Thermaceae</taxon>
        <taxon>Meiothermus</taxon>
    </lineage>
</organism>
<feature type="transmembrane region" description="Helical" evidence="1">
    <location>
        <begin position="12"/>
        <end position="32"/>
    </location>
</feature>
<name>D3PQF1_MEIRD</name>
<dbReference type="PATRIC" id="fig|504728.9.peg.1502"/>
<dbReference type="EMBL" id="CP001743">
    <property type="protein sequence ID" value="ADD29784.1"/>
    <property type="molecule type" value="Genomic_DNA"/>
</dbReference>
<gene>
    <name evidence="2" type="ordered locus">Mrub_3040</name>
    <name evidence="3" type="ORF">K649_07290</name>
</gene>
<dbReference type="EMBL" id="CP005385">
    <property type="protein sequence ID" value="AGK04756.1"/>
    <property type="molecule type" value="Genomic_DNA"/>
</dbReference>
<feature type="transmembrane region" description="Helical" evidence="1">
    <location>
        <begin position="99"/>
        <end position="120"/>
    </location>
</feature>
<protein>
    <submittedName>
        <fullName evidence="3">Uncharacterized protein</fullName>
    </submittedName>
</protein>
<dbReference type="STRING" id="504728.K649_07290"/>
<feature type="transmembrane region" description="Helical" evidence="1">
    <location>
        <begin position="132"/>
        <end position="152"/>
    </location>
</feature>
<dbReference type="KEGG" id="mrb:Mrub_3040"/>
<dbReference type="Proteomes" id="UP000006655">
    <property type="component" value="Chromosome"/>
</dbReference>
<sequence>MGLEDLIRMLKKLSRLFPVFHIIGFILIISWGSTTFNPYVDDKTFDWTLGEVLVKVSTLLVGYYFAHILTFINRGSFKGYPEYRALFGPSPAPSQSRGLVAGVLLAILVWVAAILIYVWGNSLVGDDLDIDIILTDIIATSLMVLLGLFLDWRFNQFEASRQLMRI</sequence>
<dbReference type="AlphaFoldDB" id="D3PQF1"/>
<evidence type="ECO:0000313" key="5">
    <source>
        <dbReference type="Proteomes" id="UP000013026"/>
    </source>
</evidence>
<evidence type="ECO:0000256" key="1">
    <source>
        <dbReference type="SAM" id="Phobius"/>
    </source>
</evidence>
<evidence type="ECO:0000313" key="2">
    <source>
        <dbReference type="EMBL" id="ADD29784.1"/>
    </source>
</evidence>
<accession>D3PQF1</accession>
<evidence type="ECO:0000313" key="3">
    <source>
        <dbReference type="EMBL" id="AGK04756.1"/>
    </source>
</evidence>
<evidence type="ECO:0000313" key="4">
    <source>
        <dbReference type="Proteomes" id="UP000006655"/>
    </source>
</evidence>
<proteinExistence type="predicted"/>
<keyword evidence="1" id="KW-0472">Membrane</keyword>
<dbReference type="RefSeq" id="WP_013015282.1">
    <property type="nucleotide sequence ID" value="NC_013946.1"/>
</dbReference>
<reference evidence="3" key="2">
    <citation type="submission" date="2013-04" db="EMBL/GenBank/DDBJ databases">
        <title>Non-Hybrid, Finished Microbial Genome Assemblies from Long-Read SMRT Sequencing Data.</title>
        <authorList>
            <person name="Klammer A."/>
            <person name="Drake J."/>
            <person name="Heiner C."/>
            <person name="Clum A."/>
            <person name="Copeland A."/>
            <person name="Huddleston J."/>
            <person name="Eichler E."/>
            <person name="Turner S.W."/>
        </authorList>
    </citation>
    <scope>NUCLEOTIDE SEQUENCE</scope>
    <source>
        <strain evidence="3">DSM 1279</strain>
    </source>
</reference>
<keyword evidence="1" id="KW-1133">Transmembrane helix</keyword>
<reference evidence="3 5" key="3">
    <citation type="submission" date="2013-04" db="EMBL/GenBank/DDBJ databases">
        <authorList>
            <person name="Chin J."/>
            <person name="Alexander D.H."/>
            <person name="Marks P."/>
            <person name="Korlach J."/>
            <person name="Clum A."/>
            <person name="Copeland A."/>
        </authorList>
    </citation>
    <scope>NUCLEOTIDE SEQUENCE [LARGE SCALE GENOMIC DNA]</scope>
    <source>
        <strain evidence="5">ATCC 35948 / DSM 1279 / VKM B-1258 / 21</strain>
        <strain evidence="3">DSM 1279</strain>
    </source>
</reference>
<dbReference type="Proteomes" id="UP000013026">
    <property type="component" value="Chromosome"/>
</dbReference>